<evidence type="ECO:0000313" key="3">
    <source>
        <dbReference type="EMBL" id="WGW12744.1"/>
    </source>
</evidence>
<feature type="region of interest" description="Disordered" evidence="2">
    <location>
        <begin position="139"/>
        <end position="176"/>
    </location>
</feature>
<dbReference type="RefSeq" id="WP_349639548.1">
    <property type="nucleotide sequence ID" value="NZ_CP090958.1"/>
</dbReference>
<dbReference type="InterPro" id="IPR025580">
    <property type="entry name" value="Gp46"/>
</dbReference>
<feature type="compositionally biased region" description="Polar residues" evidence="2">
    <location>
        <begin position="150"/>
        <end position="162"/>
    </location>
</feature>
<keyword evidence="4" id="KW-1185">Reference proteome</keyword>
<dbReference type="Pfam" id="PF14265">
    <property type="entry name" value="DUF4355"/>
    <property type="match status" value="1"/>
</dbReference>
<evidence type="ECO:0000256" key="1">
    <source>
        <dbReference type="SAM" id="Coils"/>
    </source>
</evidence>
<keyword evidence="1" id="KW-0175">Coiled coil</keyword>
<evidence type="ECO:0000313" key="4">
    <source>
        <dbReference type="Proteomes" id="UP001209083"/>
    </source>
</evidence>
<dbReference type="Proteomes" id="UP001209083">
    <property type="component" value="Chromosome"/>
</dbReference>
<proteinExistence type="predicted"/>
<feature type="region of interest" description="Disordered" evidence="2">
    <location>
        <begin position="1"/>
        <end position="34"/>
    </location>
</feature>
<sequence length="176" mass="19921">MPEKGDDTATAGEHDDNQQPEKQEFNAPESQEELDRIIQKRIERERAKFSDYDDLAAKARKLEELEESKKTDEQRRDEERETLRKQLADLEEKLSLKDREVLKTRIASSKGVPVSALTGTTEDELLASADELLDWRGKQDRLPGYVPTAGTGNPNPQVSSLDSGRERARATQKQVS</sequence>
<evidence type="ECO:0000256" key="2">
    <source>
        <dbReference type="SAM" id="MobiDB-lite"/>
    </source>
</evidence>
<name>A0ABY8QWV1_9MICO</name>
<feature type="coiled-coil region" evidence="1">
    <location>
        <begin position="55"/>
        <end position="100"/>
    </location>
</feature>
<accession>A0ABY8QWV1</accession>
<feature type="compositionally biased region" description="Basic and acidic residues" evidence="2">
    <location>
        <begin position="1"/>
        <end position="24"/>
    </location>
</feature>
<protein>
    <submittedName>
        <fullName evidence="3">DUF4355 domain-containing protein</fullName>
    </submittedName>
</protein>
<dbReference type="EMBL" id="CP090958">
    <property type="protein sequence ID" value="WGW12744.1"/>
    <property type="molecule type" value="Genomic_DNA"/>
</dbReference>
<reference evidence="3 4" key="1">
    <citation type="submission" date="2023-05" db="EMBL/GenBank/DDBJ databases">
        <title>Lithophilousrod everest ZFBP1038 complete genpme.</title>
        <authorList>
            <person name="Tian M."/>
        </authorList>
    </citation>
    <scope>NUCLEOTIDE SEQUENCE [LARGE SCALE GENOMIC DNA]</scope>
    <source>
        <strain evidence="3 4">ZFBP1038</strain>
    </source>
</reference>
<gene>
    <name evidence="3" type="ORF">LWF01_02935</name>
</gene>
<organism evidence="3 4">
    <name type="scientific">Saxibacter everestensis</name>
    <dbReference type="NCBI Taxonomy" id="2909229"/>
    <lineage>
        <taxon>Bacteria</taxon>
        <taxon>Bacillati</taxon>
        <taxon>Actinomycetota</taxon>
        <taxon>Actinomycetes</taxon>
        <taxon>Micrococcales</taxon>
        <taxon>Brevibacteriaceae</taxon>
        <taxon>Saxibacter</taxon>
    </lineage>
</organism>